<dbReference type="Proteomes" id="UP000545386">
    <property type="component" value="Unassembled WGS sequence"/>
</dbReference>
<dbReference type="GO" id="GO:0016491">
    <property type="term" value="F:oxidoreductase activity"/>
    <property type="evidence" value="ECO:0007669"/>
    <property type="project" value="InterPro"/>
</dbReference>
<dbReference type="Pfam" id="PF08240">
    <property type="entry name" value="ADH_N"/>
    <property type="match status" value="1"/>
</dbReference>
<name>A0A842HQJ8_9BURK</name>
<reference evidence="3 4" key="1">
    <citation type="submission" date="2020-08" db="EMBL/GenBank/DDBJ databases">
        <title>Paraeoetvoesia sp. YC-7-48 draft genome sequence.</title>
        <authorList>
            <person name="Yao L."/>
        </authorList>
    </citation>
    <scope>NUCLEOTIDE SEQUENCE [LARGE SCALE GENOMIC DNA]</scope>
    <source>
        <strain evidence="4">YC-7-48</strain>
    </source>
</reference>
<protein>
    <submittedName>
        <fullName evidence="3">NADPH:quinone reductase</fullName>
    </submittedName>
</protein>
<proteinExistence type="predicted"/>
<evidence type="ECO:0000259" key="2">
    <source>
        <dbReference type="SMART" id="SM00829"/>
    </source>
</evidence>
<evidence type="ECO:0000256" key="1">
    <source>
        <dbReference type="ARBA" id="ARBA00022857"/>
    </source>
</evidence>
<dbReference type="InterPro" id="IPR013149">
    <property type="entry name" value="ADH-like_C"/>
</dbReference>
<dbReference type="CDD" id="cd08253">
    <property type="entry name" value="zeta_crystallin"/>
    <property type="match status" value="1"/>
</dbReference>
<evidence type="ECO:0000313" key="3">
    <source>
        <dbReference type="EMBL" id="MBC2769942.1"/>
    </source>
</evidence>
<dbReference type="Gene3D" id="3.90.180.10">
    <property type="entry name" value="Medium-chain alcohol dehydrogenases, catalytic domain"/>
    <property type="match status" value="1"/>
</dbReference>
<keyword evidence="1" id="KW-0521">NADP</keyword>
<dbReference type="SUPFAM" id="SSF50129">
    <property type="entry name" value="GroES-like"/>
    <property type="match status" value="1"/>
</dbReference>
<dbReference type="Pfam" id="PF00107">
    <property type="entry name" value="ADH_zinc_N"/>
    <property type="match status" value="1"/>
</dbReference>
<dbReference type="PANTHER" id="PTHR44154:SF1">
    <property type="entry name" value="QUINONE OXIDOREDUCTASE"/>
    <property type="match status" value="1"/>
</dbReference>
<comment type="caution">
    <text evidence="3">The sequence shown here is derived from an EMBL/GenBank/DDBJ whole genome shotgun (WGS) entry which is preliminary data.</text>
</comment>
<dbReference type="Gene3D" id="3.40.50.720">
    <property type="entry name" value="NAD(P)-binding Rossmann-like Domain"/>
    <property type="match status" value="1"/>
</dbReference>
<dbReference type="InterPro" id="IPR020843">
    <property type="entry name" value="ER"/>
</dbReference>
<dbReference type="InterPro" id="IPR013154">
    <property type="entry name" value="ADH-like_N"/>
</dbReference>
<dbReference type="SMART" id="SM00829">
    <property type="entry name" value="PKS_ER"/>
    <property type="match status" value="1"/>
</dbReference>
<dbReference type="PANTHER" id="PTHR44154">
    <property type="entry name" value="QUINONE OXIDOREDUCTASE"/>
    <property type="match status" value="1"/>
</dbReference>
<dbReference type="InterPro" id="IPR051603">
    <property type="entry name" value="Zinc-ADH_QOR/CCCR"/>
</dbReference>
<gene>
    <name evidence="3" type="ORF">GTU67_08465</name>
</gene>
<keyword evidence="4" id="KW-1185">Reference proteome</keyword>
<dbReference type="InterPro" id="IPR011032">
    <property type="entry name" value="GroES-like_sf"/>
</dbReference>
<dbReference type="EMBL" id="JACJUU010000005">
    <property type="protein sequence ID" value="MBC2769942.1"/>
    <property type="molecule type" value="Genomic_DNA"/>
</dbReference>
<dbReference type="RefSeq" id="WP_185779654.1">
    <property type="nucleotide sequence ID" value="NZ_JACJUU010000005.1"/>
</dbReference>
<sequence length="328" mass="34558">MKAAWYTQNGAATDVLSVSDLPQPVAGPGEVRVRVHTSGVNPSDVKFRQRRPLDFDRIVPHSDGAGVIDQVGAGVDPARLGQRVWLWNAQWARAWGTAAEYVVLPDVQAVPLPDAIDFAAAAGFGIPLLTAVQAIRLAQDLTGRTVLVTGAGNAVGHYVTQLAVQAGARVLGTAGSPEKATHAQQAGADAIINYKTDAVGGRVLDLTDGQGIDVIIDMDFSSTAALLSENVLKRHGRYVCYGSNTTGVLPIDLRTLLWHSNSLHCFLVYDLPAADRAACLGIVNGLLQSGALRHSVAARFALDDIVKAHQMVESGAKLGTVVVDIAHS</sequence>
<evidence type="ECO:0000313" key="4">
    <source>
        <dbReference type="Proteomes" id="UP000545386"/>
    </source>
</evidence>
<dbReference type="AlphaFoldDB" id="A0A842HQJ8"/>
<dbReference type="InterPro" id="IPR036291">
    <property type="entry name" value="NAD(P)-bd_dom_sf"/>
</dbReference>
<organism evidence="3 4">
    <name type="scientific">Pusillimonas minor</name>
    <dbReference type="NCBI Taxonomy" id="2697024"/>
    <lineage>
        <taxon>Bacteria</taxon>
        <taxon>Pseudomonadati</taxon>
        <taxon>Pseudomonadota</taxon>
        <taxon>Betaproteobacteria</taxon>
        <taxon>Burkholderiales</taxon>
        <taxon>Alcaligenaceae</taxon>
        <taxon>Pusillimonas</taxon>
    </lineage>
</organism>
<dbReference type="SUPFAM" id="SSF51735">
    <property type="entry name" value="NAD(P)-binding Rossmann-fold domains"/>
    <property type="match status" value="1"/>
</dbReference>
<accession>A0A842HQJ8</accession>
<feature type="domain" description="Enoyl reductase (ER)" evidence="2">
    <location>
        <begin position="11"/>
        <end position="323"/>
    </location>
</feature>